<dbReference type="PANTHER" id="PTHR33371:SF4">
    <property type="entry name" value="INTERMEMBRANE PHOSPHOLIPID TRANSPORT SYSTEM BINDING PROTEIN MLAD"/>
    <property type="match status" value="1"/>
</dbReference>
<dbReference type="Pfam" id="PF02470">
    <property type="entry name" value="MlaD"/>
    <property type="match status" value="1"/>
</dbReference>
<evidence type="ECO:0000313" key="3">
    <source>
        <dbReference type="EMBL" id="HGV55362.1"/>
    </source>
</evidence>
<protein>
    <submittedName>
        <fullName evidence="3">MCE family protein</fullName>
    </submittedName>
</protein>
<organism evidence="3">
    <name type="scientific">Caldimicrobium thiodismutans</name>
    <dbReference type="NCBI Taxonomy" id="1653476"/>
    <lineage>
        <taxon>Bacteria</taxon>
        <taxon>Pseudomonadati</taxon>
        <taxon>Thermodesulfobacteriota</taxon>
        <taxon>Thermodesulfobacteria</taxon>
        <taxon>Thermodesulfobacteriales</taxon>
        <taxon>Thermodesulfobacteriaceae</taxon>
        <taxon>Caldimicrobium</taxon>
    </lineage>
</organism>
<dbReference type="PANTHER" id="PTHR33371">
    <property type="entry name" value="INTERMEMBRANE PHOSPHOLIPID TRANSPORT SYSTEM BINDING PROTEIN MLAD-RELATED"/>
    <property type="match status" value="1"/>
</dbReference>
<proteinExistence type="predicted"/>
<evidence type="ECO:0000259" key="2">
    <source>
        <dbReference type="Pfam" id="PF02470"/>
    </source>
</evidence>
<dbReference type="EMBL" id="DSZU01000079">
    <property type="protein sequence ID" value="HGV55362.1"/>
    <property type="molecule type" value="Genomic_DNA"/>
</dbReference>
<name>A0A832GP09_9BACT</name>
<feature type="coiled-coil region" evidence="1">
    <location>
        <begin position="204"/>
        <end position="337"/>
    </location>
</feature>
<dbReference type="AlphaFoldDB" id="A0A832GP09"/>
<evidence type="ECO:0000256" key="1">
    <source>
        <dbReference type="SAM" id="Coils"/>
    </source>
</evidence>
<reference evidence="3" key="1">
    <citation type="journal article" date="2020" name="mSystems">
        <title>Genome- and Community-Level Interaction Insights into Carbon Utilization and Element Cycling Functions of Hydrothermarchaeota in Hydrothermal Sediment.</title>
        <authorList>
            <person name="Zhou Z."/>
            <person name="Liu Y."/>
            <person name="Xu W."/>
            <person name="Pan J."/>
            <person name="Luo Z.H."/>
            <person name="Li M."/>
        </authorList>
    </citation>
    <scope>NUCLEOTIDE SEQUENCE [LARGE SCALE GENOMIC DNA]</scope>
    <source>
        <strain evidence="3">SpSt-605</strain>
    </source>
</reference>
<keyword evidence="1" id="KW-0175">Coiled coil</keyword>
<gene>
    <name evidence="3" type="ORF">ENT73_04665</name>
</gene>
<sequence length="352" mass="38128">MNNRRGTEWKVGIFVFLGILALLYLTVQLAQEAFTPKDSYRIYAVFDSVSGLIRGAKVEMAGVPIGKVGAISLTPEGKAKVELLIYKKYKIQEDASAVVRTFGVLGDKYVELKPGYSSNYLAEGGMIAKTESAVDLDQILASIGPAVEGLKEVLGTQEGKENLKILVANIRDASESFKKIADKVEKGQGTLGKLIADDKLYKDFVALSQSLKNASQKLEVLAQQIDKGEGTLGKLIKDESLYVNLKNTAANLEKVSKKLEKGEGTLGKLINDDEVYKDLRALSKDLRNTAQNLDKIVAKIERGEGTLGKLLKDDSLYTEAKKTLKSVNRAAKGVEEQVPISVLGTVAGAAMK</sequence>
<accession>A0A832GP09</accession>
<dbReference type="InterPro" id="IPR003399">
    <property type="entry name" value="Mce/MlaD"/>
</dbReference>
<comment type="caution">
    <text evidence="3">The sequence shown here is derived from an EMBL/GenBank/DDBJ whole genome shotgun (WGS) entry which is preliminary data.</text>
</comment>
<dbReference type="InterPro" id="IPR052336">
    <property type="entry name" value="MlaD_Phospholipid_Transporter"/>
</dbReference>
<feature type="domain" description="Mce/MlaD" evidence="2">
    <location>
        <begin position="39"/>
        <end position="115"/>
    </location>
</feature>